<gene>
    <name evidence="1" type="ORF">D7D50_01280</name>
</gene>
<sequence>MLKKIYQTDFFLLPEQEFWHMYILLRKGKNFYYECAGRSTEKLPDAKGFYDYEHACFTLDGEILSLNKRMRPSLIAFIQQTIKSNQETFRKEIEMATKTTFEKKVSQITNELGELLKKKDHREAWTKAGELNSLLKKEEAKDLKPDLIEQLQTELRGYYYINGEIEKANKRLYAKGTKLIELAGL</sequence>
<dbReference type="Proteomes" id="UP000277293">
    <property type="component" value="Chromosome"/>
</dbReference>
<dbReference type="EMBL" id="CP032620">
    <property type="protein sequence ID" value="AYF93353.1"/>
    <property type="molecule type" value="Genomic_DNA"/>
</dbReference>
<dbReference type="RefSeq" id="WP_120701273.1">
    <property type="nucleotide sequence ID" value="NZ_CP032620.1"/>
</dbReference>
<accession>A0ABM6Z7D3</accession>
<evidence type="ECO:0000313" key="2">
    <source>
        <dbReference type="Proteomes" id="UP000277293"/>
    </source>
</evidence>
<reference evidence="2" key="1">
    <citation type="submission" date="2018-09" db="EMBL/GenBank/DDBJ databases">
        <title>Complete genome sequence of Streptococcus sp. KCOM 2890 (=JS71).</title>
        <authorList>
            <person name="Kook J.-K."/>
            <person name="Park S.-N."/>
            <person name="Lim Y.K."/>
        </authorList>
    </citation>
    <scope>NUCLEOTIDE SEQUENCE [LARGE SCALE GENOMIC DNA]</scope>
    <source>
        <strain evidence="2">JS71</strain>
    </source>
</reference>
<keyword evidence="2" id="KW-1185">Reference proteome</keyword>
<proteinExistence type="predicted"/>
<evidence type="ECO:0000313" key="1">
    <source>
        <dbReference type="EMBL" id="AYF93353.1"/>
    </source>
</evidence>
<organism evidence="1 2">
    <name type="scientific">Streptococcus koreensis</name>
    <dbReference type="NCBI Taxonomy" id="2382163"/>
    <lineage>
        <taxon>Bacteria</taxon>
        <taxon>Bacillati</taxon>
        <taxon>Bacillota</taxon>
        <taxon>Bacilli</taxon>
        <taxon>Lactobacillales</taxon>
        <taxon>Streptococcaceae</taxon>
        <taxon>Streptococcus</taxon>
    </lineage>
</organism>
<protein>
    <submittedName>
        <fullName evidence="1">Conjugal transfer protein</fullName>
    </submittedName>
</protein>
<name>A0ABM6Z7D3_9STRE</name>